<reference evidence="1" key="1">
    <citation type="submission" date="2020-05" db="EMBL/GenBank/DDBJ databases">
        <authorList>
            <person name="Chiriac C."/>
            <person name="Salcher M."/>
            <person name="Ghai R."/>
            <person name="Kavagutti S V."/>
        </authorList>
    </citation>
    <scope>NUCLEOTIDE SEQUENCE</scope>
</reference>
<organism evidence="1">
    <name type="scientific">freshwater metagenome</name>
    <dbReference type="NCBI Taxonomy" id="449393"/>
    <lineage>
        <taxon>unclassified sequences</taxon>
        <taxon>metagenomes</taxon>
        <taxon>ecological metagenomes</taxon>
    </lineage>
</organism>
<dbReference type="SUPFAM" id="SSF49319">
    <property type="entry name" value="Actinoxanthin-like"/>
    <property type="match status" value="1"/>
</dbReference>
<gene>
    <name evidence="1" type="ORF">UFOPK3707_00471</name>
</gene>
<protein>
    <submittedName>
        <fullName evidence="1">Unannotated protein</fullName>
    </submittedName>
</protein>
<dbReference type="Gene3D" id="2.60.40.230">
    <property type="entry name" value="Neocarzinostatin-like"/>
    <property type="match status" value="1"/>
</dbReference>
<proteinExistence type="predicted"/>
<evidence type="ECO:0000313" key="1">
    <source>
        <dbReference type="EMBL" id="CAB4923432.1"/>
    </source>
</evidence>
<dbReference type="EMBL" id="CAFBMY010000054">
    <property type="protein sequence ID" value="CAB4923432.1"/>
    <property type="molecule type" value="Genomic_DNA"/>
</dbReference>
<dbReference type="InterPro" id="IPR027273">
    <property type="entry name" value="Neocarzinostatin-like"/>
</dbReference>
<sequence length="172" mass="18352">MSARIRSTLLIACAITLMMPQVSASTKTVTVKGSYGQTLSASTSKISSGAAITVKGNYFDETVGIYLAFCVMPAKGQVPTPCGGGVNKSGTGDISYWISSNPPPYGVGLAREFQPGGRFVRTMHIGSTITTPDGKIDCRKIVCAITIRADHTREDDRTHDIYIPITFTSPKK</sequence>
<name>A0A6J7HUJ9_9ZZZZ</name>
<accession>A0A6J7HUJ9</accession>
<dbReference type="AlphaFoldDB" id="A0A6J7HUJ9"/>